<dbReference type="GO" id="GO:0005634">
    <property type="term" value="C:nucleus"/>
    <property type="evidence" value="ECO:0007669"/>
    <property type="project" value="TreeGrafter"/>
</dbReference>
<dbReference type="FunFam" id="2.130.10.10:FF:000180">
    <property type="entry name" value="WD repeat-containing protein 76"/>
    <property type="match status" value="1"/>
</dbReference>
<protein>
    <recommendedName>
        <fullName evidence="3">WD repeat-containing protein 76</fullName>
    </recommendedName>
</protein>
<dbReference type="RefSeq" id="XP_011017964.1">
    <property type="nucleotide sequence ID" value="XM_011019662.1"/>
</dbReference>
<feature type="compositionally biased region" description="Basic and acidic residues" evidence="9">
    <location>
        <begin position="75"/>
        <end position="84"/>
    </location>
</feature>
<keyword evidence="10" id="KW-0732">Signal</keyword>
<evidence type="ECO:0000256" key="5">
    <source>
        <dbReference type="ARBA" id="ARBA00022737"/>
    </source>
</evidence>
<dbReference type="GO" id="GO:0006974">
    <property type="term" value="P:DNA damage response"/>
    <property type="evidence" value="ECO:0007669"/>
    <property type="project" value="UniProtKB-KW"/>
</dbReference>
<dbReference type="Pfam" id="PF00400">
    <property type="entry name" value="WD40"/>
    <property type="match status" value="2"/>
</dbReference>
<sequence length="534" mass="59504">MPTKPHTFLCLFLCKILFWASMATQKLTEYEIKRLENIRRNDEMLAALQLHAKASLLSNATKRSRDGSAKSYKVSPEKKPKKSETPIVIRRSLRTRGMPPDSNCLDVDSNENSDKATLYQTSINREKPSPCVLGPLKMKDAYDGTGSDREFIDTLLSFERKPKSGVGVKEEFDCFKVVKEEGHDRVLCGPVKRKVESDNLNCGIKIEKREFEGSVDLGSMSLEPENIARIMPGRIMTVIFFPRDDVNIVVAGNKLGNVAFWNVDSEGGKGDGIFLYSPHTGPISGILFQQSCLSKIFTSCYDGYLRLMDAEKEVFDLVHSCDDAIFSLSQHPNDVKSLYFGEGRGGLSVWDDRTGSVSSQWTLHEDRINTIDFNPQNPNIMATSSSDATVCLWDLRKVDAGKPKSLKIVNHERAVHSAYFSPSGSSLASTSFDDTVGILSGVNFEDASRVHHYNQTGRWISSFRATWGWDDSFVYVGNMKRGVDIISPAQRRVIRTLQSPHMTAIPCRFHAHPCRVGMLAGATGGGQVYIWTSS</sequence>
<feature type="chain" id="PRO_5042601873" description="WD repeat-containing protein 76" evidence="10">
    <location>
        <begin position="24"/>
        <end position="534"/>
    </location>
</feature>
<evidence type="ECO:0000313" key="12">
    <source>
        <dbReference type="RefSeq" id="XP_011017964.1"/>
    </source>
</evidence>
<dbReference type="PROSITE" id="PS50294">
    <property type="entry name" value="WD_REPEATS_REGION"/>
    <property type="match status" value="1"/>
</dbReference>
<evidence type="ECO:0000256" key="7">
    <source>
        <dbReference type="ARBA" id="ARBA00023125"/>
    </source>
</evidence>
<comment type="similarity">
    <text evidence="2">Belongs to the WD repeat DDB2/WDR76 family.</text>
</comment>
<gene>
    <name evidence="12" type="primary">LOC105121133</name>
</gene>
<proteinExistence type="inferred from homology"/>
<name>A0AAJ6XGR3_POPEU</name>
<dbReference type="PROSITE" id="PS50082">
    <property type="entry name" value="WD_REPEATS_2"/>
    <property type="match status" value="1"/>
</dbReference>
<evidence type="ECO:0000256" key="8">
    <source>
        <dbReference type="PROSITE-ProRule" id="PRU00221"/>
    </source>
</evidence>
<dbReference type="InterPro" id="IPR015943">
    <property type="entry name" value="WD40/YVTN_repeat-like_dom_sf"/>
</dbReference>
<reference evidence="12" key="1">
    <citation type="submission" date="2025-08" db="UniProtKB">
        <authorList>
            <consortium name="RefSeq"/>
        </authorList>
    </citation>
    <scope>IDENTIFICATION</scope>
</reference>
<dbReference type="SUPFAM" id="SSF50978">
    <property type="entry name" value="WD40 repeat-like"/>
    <property type="match status" value="1"/>
</dbReference>
<feature type="region of interest" description="Disordered" evidence="9">
    <location>
        <begin position="59"/>
        <end position="109"/>
    </location>
</feature>
<dbReference type="InterPro" id="IPR019775">
    <property type="entry name" value="WD40_repeat_CS"/>
</dbReference>
<evidence type="ECO:0000256" key="6">
    <source>
        <dbReference type="ARBA" id="ARBA00022763"/>
    </source>
</evidence>
<keyword evidence="5" id="KW-0677">Repeat</keyword>
<dbReference type="PANTHER" id="PTHR14773">
    <property type="entry name" value="WD REPEAT-CONTAINING PROTEIN 76"/>
    <property type="match status" value="1"/>
</dbReference>
<evidence type="ECO:0000256" key="1">
    <source>
        <dbReference type="ARBA" id="ARBA00002530"/>
    </source>
</evidence>
<keyword evidence="6" id="KW-0227">DNA damage</keyword>
<dbReference type="InterPro" id="IPR050853">
    <property type="entry name" value="WD_repeat_DNA-damage-binding"/>
</dbReference>
<dbReference type="PANTHER" id="PTHR14773:SF0">
    <property type="entry name" value="WD REPEAT-CONTAINING PROTEIN 76"/>
    <property type="match status" value="1"/>
</dbReference>
<dbReference type="GO" id="GO:2000001">
    <property type="term" value="P:regulation of DNA damage checkpoint"/>
    <property type="evidence" value="ECO:0007669"/>
    <property type="project" value="TreeGrafter"/>
</dbReference>
<dbReference type="InterPro" id="IPR036322">
    <property type="entry name" value="WD40_repeat_dom_sf"/>
</dbReference>
<organism evidence="11 12">
    <name type="scientific">Populus euphratica</name>
    <name type="common">Euphrates poplar</name>
    <dbReference type="NCBI Taxonomy" id="75702"/>
    <lineage>
        <taxon>Eukaryota</taxon>
        <taxon>Viridiplantae</taxon>
        <taxon>Streptophyta</taxon>
        <taxon>Embryophyta</taxon>
        <taxon>Tracheophyta</taxon>
        <taxon>Spermatophyta</taxon>
        <taxon>Magnoliopsida</taxon>
        <taxon>eudicotyledons</taxon>
        <taxon>Gunneridae</taxon>
        <taxon>Pentapetalae</taxon>
        <taxon>rosids</taxon>
        <taxon>fabids</taxon>
        <taxon>Malpighiales</taxon>
        <taxon>Salicaceae</taxon>
        <taxon>Saliceae</taxon>
        <taxon>Populus</taxon>
    </lineage>
</organism>
<dbReference type="KEGG" id="peu:105121133"/>
<feature type="repeat" description="WD" evidence="8">
    <location>
        <begin position="361"/>
        <end position="396"/>
    </location>
</feature>
<evidence type="ECO:0000313" key="11">
    <source>
        <dbReference type="Proteomes" id="UP000694918"/>
    </source>
</evidence>
<dbReference type="GeneID" id="105121133"/>
<comment type="function">
    <text evidence="1">Specifically binds 5-hydroxymethylcytosine (5hmC), suggesting that it acts as a specific reader of 5hmC.</text>
</comment>
<evidence type="ECO:0000256" key="10">
    <source>
        <dbReference type="SAM" id="SignalP"/>
    </source>
</evidence>
<dbReference type="AlphaFoldDB" id="A0AAJ6XGR3"/>
<dbReference type="PROSITE" id="PS00678">
    <property type="entry name" value="WD_REPEATS_1"/>
    <property type="match status" value="1"/>
</dbReference>
<evidence type="ECO:0000256" key="2">
    <source>
        <dbReference type="ARBA" id="ARBA00005434"/>
    </source>
</evidence>
<dbReference type="InterPro" id="IPR001680">
    <property type="entry name" value="WD40_rpt"/>
</dbReference>
<dbReference type="Proteomes" id="UP000694918">
    <property type="component" value="Unplaced"/>
</dbReference>
<dbReference type="Gene3D" id="2.130.10.10">
    <property type="entry name" value="YVTN repeat-like/Quinoprotein amine dehydrogenase"/>
    <property type="match status" value="1"/>
</dbReference>
<evidence type="ECO:0000256" key="4">
    <source>
        <dbReference type="ARBA" id="ARBA00022574"/>
    </source>
</evidence>
<dbReference type="GO" id="GO:0003677">
    <property type="term" value="F:DNA binding"/>
    <property type="evidence" value="ECO:0007669"/>
    <property type="project" value="UniProtKB-KW"/>
</dbReference>
<evidence type="ECO:0000256" key="3">
    <source>
        <dbReference type="ARBA" id="ARBA00021234"/>
    </source>
</evidence>
<keyword evidence="11" id="KW-1185">Reference proteome</keyword>
<evidence type="ECO:0000256" key="9">
    <source>
        <dbReference type="SAM" id="MobiDB-lite"/>
    </source>
</evidence>
<keyword evidence="4 8" id="KW-0853">WD repeat</keyword>
<dbReference type="SMART" id="SM00320">
    <property type="entry name" value="WD40"/>
    <property type="match status" value="4"/>
</dbReference>
<accession>A0AAJ6XGR3</accession>
<keyword evidence="7" id="KW-0238">DNA-binding</keyword>
<feature type="signal peptide" evidence="10">
    <location>
        <begin position="1"/>
        <end position="23"/>
    </location>
</feature>